<reference evidence="2 3" key="1">
    <citation type="submission" date="2023-10" db="EMBL/GenBank/DDBJ databases">
        <authorList>
            <person name="Maclean D."/>
            <person name="Macfadyen A."/>
        </authorList>
    </citation>
    <scope>NUCLEOTIDE SEQUENCE [LARGE SCALE GENOMIC DNA]</scope>
</reference>
<evidence type="ECO:0000313" key="3">
    <source>
        <dbReference type="Proteomes" id="UP001314263"/>
    </source>
</evidence>
<feature type="domain" description="DUF1995" evidence="1">
    <location>
        <begin position="83"/>
        <end position="303"/>
    </location>
</feature>
<proteinExistence type="predicted"/>
<accession>A0AAV1I8M2</accession>
<dbReference type="Pfam" id="PF09353">
    <property type="entry name" value="DUF1995"/>
    <property type="match status" value="1"/>
</dbReference>
<gene>
    <name evidence="2" type="ORF">CVIRNUC_005757</name>
</gene>
<dbReference type="GO" id="GO:0009507">
    <property type="term" value="C:chloroplast"/>
    <property type="evidence" value="ECO:0007669"/>
    <property type="project" value="TreeGrafter"/>
</dbReference>
<evidence type="ECO:0000313" key="2">
    <source>
        <dbReference type="EMBL" id="CAK0782539.1"/>
    </source>
</evidence>
<evidence type="ECO:0000259" key="1">
    <source>
        <dbReference type="Pfam" id="PF09353"/>
    </source>
</evidence>
<dbReference type="Proteomes" id="UP001314263">
    <property type="component" value="Unassembled WGS sequence"/>
</dbReference>
<dbReference type="EMBL" id="CAUYUE010000007">
    <property type="protein sequence ID" value="CAK0782539.1"/>
    <property type="molecule type" value="Genomic_DNA"/>
</dbReference>
<protein>
    <recommendedName>
        <fullName evidence="1">DUF1995 domain-containing protein</fullName>
    </recommendedName>
</protein>
<comment type="caution">
    <text evidence="2">The sequence shown here is derived from an EMBL/GenBank/DDBJ whole genome shotgun (WGS) entry which is preliminary data.</text>
</comment>
<organism evidence="2 3">
    <name type="scientific">Coccomyxa viridis</name>
    <dbReference type="NCBI Taxonomy" id="1274662"/>
    <lineage>
        <taxon>Eukaryota</taxon>
        <taxon>Viridiplantae</taxon>
        <taxon>Chlorophyta</taxon>
        <taxon>core chlorophytes</taxon>
        <taxon>Trebouxiophyceae</taxon>
        <taxon>Trebouxiophyceae incertae sedis</taxon>
        <taxon>Coccomyxaceae</taxon>
        <taxon>Coccomyxa</taxon>
    </lineage>
</organism>
<dbReference type="PANTHER" id="PTHR36365">
    <property type="entry name" value="OS05G0500400 PROTEIN"/>
    <property type="match status" value="1"/>
</dbReference>
<dbReference type="AlphaFoldDB" id="A0AAV1I8M2"/>
<dbReference type="PANTHER" id="PTHR36365:SF1">
    <property type="entry name" value="OS05G0500400 PROTEIN"/>
    <property type="match status" value="1"/>
</dbReference>
<keyword evidence="3" id="KW-1185">Reference proteome</keyword>
<dbReference type="InterPro" id="IPR018962">
    <property type="entry name" value="DUF1995"/>
</dbReference>
<sequence length="332" mass="35483">MLSTERCSGLAPAHVENVGRYCCSRALTHSFGPSTRPPKSQCSYAICTERQNQPSCRTRGQLVACKAGPSGRKINEAAAAPVPQSQEESVEQAIAALAIKMGQGKKGGKPMKGFKSGSQRRLSIQIPLRDESAKADVSLAAKILKGLQSDVARSLALCFGKVDAALEASKELKNQVLALDDLPEEAPSSALLIIAPSQQQLPEAEELVAKSRAKTIILLNAEWTDTKSVASRHGSFVASFETAYCFQPIAIQAFVVSTTQGALFAQATQAGSQASWQILKKGWGQSWKVIGKMQRRPTSQDLETAFYNASAAESPLTAGIRAVRQLVPGQKD</sequence>
<name>A0AAV1I8M2_9CHLO</name>